<accession>A0AAN7PEL6</accession>
<dbReference type="GO" id="GO:0016831">
    <property type="term" value="F:carboxy-lyase activity"/>
    <property type="evidence" value="ECO:0007669"/>
    <property type="project" value="UniProtKB-KW"/>
</dbReference>
<dbReference type="AlphaFoldDB" id="A0AAN7PEL6"/>
<evidence type="ECO:0000256" key="5">
    <source>
        <dbReference type="ARBA" id="ARBA00023239"/>
    </source>
</evidence>
<dbReference type="Pfam" id="PF00282">
    <property type="entry name" value="Pyridoxal_deC"/>
    <property type="match status" value="1"/>
</dbReference>
<protein>
    <recommendedName>
        <fullName evidence="10">Glutamate decarboxylase</fullName>
    </recommendedName>
</protein>
<keyword evidence="7" id="KW-0175">Coiled coil</keyword>
<keyword evidence="4 6" id="KW-0663">Pyridoxal phosphate</keyword>
<dbReference type="PANTHER" id="PTHR45677">
    <property type="entry name" value="GLUTAMATE DECARBOXYLASE-RELATED"/>
    <property type="match status" value="1"/>
</dbReference>
<name>A0AAN7PEL6_9COLE</name>
<dbReference type="InterPro" id="IPR002129">
    <property type="entry name" value="PyrdxlP-dep_de-COase"/>
</dbReference>
<dbReference type="InterPro" id="IPR015424">
    <property type="entry name" value="PyrdxlP-dep_Trfase"/>
</dbReference>
<keyword evidence="9" id="KW-1185">Reference proteome</keyword>
<evidence type="ECO:0008006" key="10">
    <source>
        <dbReference type="Google" id="ProtNLM"/>
    </source>
</evidence>
<dbReference type="InterPro" id="IPR015421">
    <property type="entry name" value="PyrdxlP-dep_Trfase_major"/>
</dbReference>
<feature type="coiled-coil region" evidence="7">
    <location>
        <begin position="37"/>
        <end position="147"/>
    </location>
</feature>
<evidence type="ECO:0000256" key="3">
    <source>
        <dbReference type="ARBA" id="ARBA00022793"/>
    </source>
</evidence>
<dbReference type="GO" id="GO:0005737">
    <property type="term" value="C:cytoplasm"/>
    <property type="evidence" value="ECO:0007669"/>
    <property type="project" value="TreeGrafter"/>
</dbReference>
<dbReference type="Gene3D" id="3.90.1150.10">
    <property type="entry name" value="Aspartate Aminotransferase, domain 1"/>
    <property type="match status" value="1"/>
</dbReference>
<evidence type="ECO:0000256" key="2">
    <source>
        <dbReference type="ARBA" id="ARBA00009533"/>
    </source>
</evidence>
<evidence type="ECO:0000256" key="1">
    <source>
        <dbReference type="ARBA" id="ARBA00001933"/>
    </source>
</evidence>
<dbReference type="GO" id="GO:0030170">
    <property type="term" value="F:pyridoxal phosphate binding"/>
    <property type="evidence" value="ECO:0007669"/>
    <property type="project" value="InterPro"/>
</dbReference>
<comment type="caution">
    <text evidence="8">The sequence shown here is derived from an EMBL/GenBank/DDBJ whole genome shotgun (WGS) entry which is preliminary data.</text>
</comment>
<feature type="modified residue" description="N6-(pyridoxal phosphate)lysine" evidence="6">
    <location>
        <position position="471"/>
    </location>
</feature>
<organism evidence="8 9">
    <name type="scientific">Aquatica leii</name>
    <dbReference type="NCBI Taxonomy" id="1421715"/>
    <lineage>
        <taxon>Eukaryota</taxon>
        <taxon>Metazoa</taxon>
        <taxon>Ecdysozoa</taxon>
        <taxon>Arthropoda</taxon>
        <taxon>Hexapoda</taxon>
        <taxon>Insecta</taxon>
        <taxon>Pterygota</taxon>
        <taxon>Neoptera</taxon>
        <taxon>Endopterygota</taxon>
        <taxon>Coleoptera</taxon>
        <taxon>Polyphaga</taxon>
        <taxon>Elateriformia</taxon>
        <taxon>Elateroidea</taxon>
        <taxon>Lampyridae</taxon>
        <taxon>Luciolinae</taxon>
        <taxon>Aquatica</taxon>
    </lineage>
</organism>
<dbReference type="PANTHER" id="PTHR45677:SF12">
    <property type="entry name" value="BLACK, ISOFORM A"/>
    <property type="match status" value="1"/>
</dbReference>
<proteinExistence type="inferred from homology"/>
<comment type="similarity">
    <text evidence="2">Belongs to the group II decarboxylase family.</text>
</comment>
<dbReference type="Gene3D" id="3.40.640.10">
    <property type="entry name" value="Type I PLP-dependent aspartate aminotransferase-like (Major domain)"/>
    <property type="match status" value="1"/>
</dbReference>
<dbReference type="Proteomes" id="UP001353858">
    <property type="component" value="Unassembled WGS sequence"/>
</dbReference>
<dbReference type="GO" id="GO:0019752">
    <property type="term" value="P:carboxylic acid metabolic process"/>
    <property type="evidence" value="ECO:0007669"/>
    <property type="project" value="InterPro"/>
</dbReference>
<dbReference type="SUPFAM" id="SSF53383">
    <property type="entry name" value="PLP-dependent transferases"/>
    <property type="match status" value="1"/>
</dbReference>
<evidence type="ECO:0000256" key="7">
    <source>
        <dbReference type="SAM" id="Coils"/>
    </source>
</evidence>
<dbReference type="EMBL" id="JARPUR010000001">
    <property type="protein sequence ID" value="KAK4883929.1"/>
    <property type="molecule type" value="Genomic_DNA"/>
</dbReference>
<evidence type="ECO:0000313" key="8">
    <source>
        <dbReference type="EMBL" id="KAK4883929.1"/>
    </source>
</evidence>
<sequence length="773" mass="87974">MATEQIIDGDKAVEHQEEQIDVTNLIKMLSIQMANEGTQIQAQIKELENNLTKKIEKSEVEQEKKLIKTEFKIKQEFENRIQPMENKVQLLETDIDTIRIECSADKNSVKTNISQVIDEVDRLNNDVSFLNKEIRQLNIERNKTKELIAKPNLLLQTHLALINVSSFDELLQISRELESSKVAIDNFQPPSRKKNPNLLEPDLVYVCPEKVVVSAAEINNVSSECPQVGKNRSFQEVKHSIVFGDDDKAISEGIIELGNALQLDPYGLVGQWITDALNASVYTYEVAPVFTLMETFVIREMCNMIGPEWHDGMFCPGGSNGNGIALNLARFHFNRDIKKMGTSLSPRLVLFISEEAHYSTQKFAGFIGIGEDNVVLVETDEYGKMNPTHLEDCVQEQINQEGVPFAVVATLGTTVRGAFDPLYEISSVCKKYKLWLHVDAAWGGGLIFSQKHRAKLNGIETADSVLINPHKLLAAPQQCSILFVKDERILYECHSKGAEYLFQKDKYYNQSYDPGDKYLQCGRKCDVFKFWLMWKAKGSSGFAKHVDAIMDVAEYFEKQVEIRPEFQLVSKRQYINVCFWYLPQYLRKKKNVMDYSIQLHKVRNNWVQSKLLLKNNDNLLSQAEVARLSLQLANIEPLYNLFSQVQDDIETTSNNLEIEYAETSAFEDKYFTLISVAKVYLTNYDSTAVKSRSPNVLGVQSDLRSVTFTAESSRANSPDSGVKKQHIKLPSIELPTFNGNPETCRLRPEWYLIPEHSLQFTGLWEAGIKSAEH</sequence>
<evidence type="ECO:0000256" key="4">
    <source>
        <dbReference type="ARBA" id="ARBA00022898"/>
    </source>
</evidence>
<gene>
    <name evidence="8" type="ORF">RN001_000200</name>
</gene>
<keyword evidence="3" id="KW-0210">Decarboxylase</keyword>
<dbReference type="InterPro" id="IPR015422">
    <property type="entry name" value="PyrdxlP-dep_Trfase_small"/>
</dbReference>
<reference evidence="9" key="1">
    <citation type="submission" date="2023-01" db="EMBL/GenBank/DDBJ databases">
        <title>Key to firefly adult light organ development and bioluminescence: homeobox transcription factors regulate luciferase expression and transportation to peroxisome.</title>
        <authorList>
            <person name="Fu X."/>
        </authorList>
    </citation>
    <scope>NUCLEOTIDE SEQUENCE [LARGE SCALE GENOMIC DNA]</scope>
</reference>
<keyword evidence="5" id="KW-0456">Lyase</keyword>
<comment type="cofactor">
    <cofactor evidence="1 6">
        <name>pyridoxal 5'-phosphate</name>
        <dbReference type="ChEBI" id="CHEBI:597326"/>
    </cofactor>
</comment>
<evidence type="ECO:0000256" key="6">
    <source>
        <dbReference type="PIRSR" id="PIRSR602129-50"/>
    </source>
</evidence>
<evidence type="ECO:0000313" key="9">
    <source>
        <dbReference type="Proteomes" id="UP001353858"/>
    </source>
</evidence>